<comment type="caution">
    <text evidence="1">The sequence shown here is derived from an EMBL/GenBank/DDBJ whole genome shotgun (WGS) entry which is preliminary data.</text>
</comment>
<dbReference type="EMBL" id="JAPDGR010001615">
    <property type="protein sequence ID" value="KAJ2981001.1"/>
    <property type="molecule type" value="Genomic_DNA"/>
</dbReference>
<sequence length="229" mass="25079">MANCSPHEKNNGSRGSVDRLTRRNLQSYTEKSRRDEAYRRGRSTPSSEPDLHEYNSLDSISAPPREAFKSVTAEQYAKVMKAARATDEWALRNDPNKDKILRELWPETDDTAVKSTAALEPSASSAQPTAIKNGRVAEEGLPAANQYEPFPAGDNCARDTASAEKSVETQPDGVHRASGEENDPIAPPFLNISPHRYNGEENQLAQPTAADSSPRPQQEQVASNPTLPP</sequence>
<dbReference type="Proteomes" id="UP001143856">
    <property type="component" value="Unassembled WGS sequence"/>
</dbReference>
<organism evidence="1 2">
    <name type="scientific">Xylaria curta</name>
    <dbReference type="NCBI Taxonomy" id="42375"/>
    <lineage>
        <taxon>Eukaryota</taxon>
        <taxon>Fungi</taxon>
        <taxon>Dikarya</taxon>
        <taxon>Ascomycota</taxon>
        <taxon>Pezizomycotina</taxon>
        <taxon>Sordariomycetes</taxon>
        <taxon>Xylariomycetidae</taxon>
        <taxon>Xylariales</taxon>
        <taxon>Xylariaceae</taxon>
        <taxon>Xylaria</taxon>
    </lineage>
</organism>
<keyword evidence="2" id="KW-1185">Reference proteome</keyword>
<accession>A0ACC1NQ64</accession>
<name>A0ACC1NQ64_9PEZI</name>
<proteinExistence type="predicted"/>
<protein>
    <submittedName>
        <fullName evidence="1">Uncharacterized protein</fullName>
    </submittedName>
</protein>
<reference evidence="1" key="1">
    <citation type="submission" date="2022-10" db="EMBL/GenBank/DDBJ databases">
        <title>Genome Sequence of Xylaria curta.</title>
        <authorList>
            <person name="Buettner E."/>
        </authorList>
    </citation>
    <scope>NUCLEOTIDE SEQUENCE</scope>
    <source>
        <strain evidence="1">Babe10</strain>
    </source>
</reference>
<gene>
    <name evidence="1" type="ORF">NUW58_g6796</name>
</gene>
<evidence type="ECO:0000313" key="1">
    <source>
        <dbReference type="EMBL" id="KAJ2981001.1"/>
    </source>
</evidence>
<evidence type="ECO:0000313" key="2">
    <source>
        <dbReference type="Proteomes" id="UP001143856"/>
    </source>
</evidence>